<feature type="active site" description="Proton donor" evidence="13">
    <location>
        <position position="1118"/>
    </location>
</feature>
<dbReference type="GO" id="GO:0004553">
    <property type="term" value="F:hydrolase activity, hydrolyzing O-glycosyl compounds"/>
    <property type="evidence" value="ECO:0007669"/>
    <property type="project" value="InterPro"/>
</dbReference>
<evidence type="ECO:0000256" key="5">
    <source>
        <dbReference type="ARBA" id="ARBA00022490"/>
    </source>
</evidence>
<dbReference type="Pfam" id="PF04616">
    <property type="entry name" value="Glyco_hydro_43"/>
    <property type="match status" value="1"/>
</dbReference>
<dbReference type="EMBL" id="MDYQ01000051">
    <property type="protein sequence ID" value="PRP85058.1"/>
    <property type="molecule type" value="Genomic_DNA"/>
</dbReference>
<comment type="similarity">
    <text evidence="3">Belongs to the peptidase C54 family.</text>
</comment>
<evidence type="ECO:0000256" key="9">
    <source>
        <dbReference type="ARBA" id="ARBA00022927"/>
    </source>
</evidence>
<dbReference type="PROSITE" id="PS51515">
    <property type="entry name" value="BIN3_SAM"/>
    <property type="match status" value="1"/>
</dbReference>
<evidence type="ECO:0000256" key="3">
    <source>
        <dbReference type="ARBA" id="ARBA00010958"/>
    </source>
</evidence>
<dbReference type="GO" id="GO:0004197">
    <property type="term" value="F:cysteine-type endopeptidase activity"/>
    <property type="evidence" value="ECO:0007669"/>
    <property type="project" value="TreeGrafter"/>
</dbReference>
<feature type="compositionally biased region" description="Basic and acidic residues" evidence="16">
    <location>
        <begin position="14"/>
        <end position="37"/>
    </location>
</feature>
<dbReference type="Gene3D" id="2.115.10.20">
    <property type="entry name" value="Glycosyl hydrolase domain, family 43"/>
    <property type="match status" value="1"/>
</dbReference>
<dbReference type="InParanoid" id="A0A2P6NMC3"/>
<dbReference type="GO" id="GO:0035973">
    <property type="term" value="P:aggrephagy"/>
    <property type="evidence" value="ECO:0007669"/>
    <property type="project" value="TreeGrafter"/>
</dbReference>
<dbReference type="CDD" id="cd02440">
    <property type="entry name" value="AdoMet_MTases"/>
    <property type="match status" value="1"/>
</dbReference>
<dbReference type="GO" id="GO:0016485">
    <property type="term" value="P:protein processing"/>
    <property type="evidence" value="ECO:0007669"/>
    <property type="project" value="TreeGrafter"/>
</dbReference>
<feature type="region of interest" description="Disordered" evidence="16">
    <location>
        <begin position="289"/>
        <end position="320"/>
    </location>
</feature>
<dbReference type="InterPro" id="IPR023296">
    <property type="entry name" value="Glyco_hydro_beta-prop_sf"/>
</dbReference>
<keyword evidence="6" id="KW-0645">Protease</keyword>
<evidence type="ECO:0000256" key="7">
    <source>
        <dbReference type="ARBA" id="ARBA00022801"/>
    </source>
</evidence>
<dbReference type="GO" id="GO:0019786">
    <property type="term" value="F:protein-phosphatidylethanolamide deconjugating activity"/>
    <property type="evidence" value="ECO:0007669"/>
    <property type="project" value="InterPro"/>
</dbReference>
<keyword evidence="4" id="KW-0813">Transport</keyword>
<accession>A0A2P6NMC3</accession>
<dbReference type="InterPro" id="IPR005078">
    <property type="entry name" value="Peptidase_C54"/>
</dbReference>
<dbReference type="InterPro" id="IPR029063">
    <property type="entry name" value="SAM-dependent_MTases_sf"/>
</dbReference>
<evidence type="ECO:0000313" key="18">
    <source>
        <dbReference type="EMBL" id="PRP85058.1"/>
    </source>
</evidence>
<comment type="similarity">
    <text evidence="2">Belongs to the glycosyl hydrolase 43 family.</text>
</comment>
<dbReference type="AlphaFoldDB" id="A0A2P6NMC3"/>
<dbReference type="GO" id="GO:0005975">
    <property type="term" value="P:carbohydrate metabolic process"/>
    <property type="evidence" value="ECO:0007669"/>
    <property type="project" value="InterPro"/>
</dbReference>
<dbReference type="PANTHER" id="PTHR22624">
    <property type="entry name" value="CYSTEINE PROTEASE ATG4"/>
    <property type="match status" value="1"/>
</dbReference>
<keyword evidence="19" id="KW-1185">Reference proteome</keyword>
<evidence type="ECO:0000256" key="8">
    <source>
        <dbReference type="ARBA" id="ARBA00022807"/>
    </source>
</evidence>
<organism evidence="18 19">
    <name type="scientific">Planoprotostelium fungivorum</name>
    <dbReference type="NCBI Taxonomy" id="1890364"/>
    <lineage>
        <taxon>Eukaryota</taxon>
        <taxon>Amoebozoa</taxon>
        <taxon>Evosea</taxon>
        <taxon>Variosea</taxon>
        <taxon>Cavosteliida</taxon>
        <taxon>Cavosteliaceae</taxon>
        <taxon>Planoprotostelium</taxon>
    </lineage>
</organism>
<feature type="compositionally biased region" description="Basic and acidic residues" evidence="16">
    <location>
        <begin position="300"/>
        <end position="320"/>
    </location>
</feature>
<dbReference type="GO" id="GO:0015031">
    <property type="term" value="P:protein transport"/>
    <property type="evidence" value="ECO:0007669"/>
    <property type="project" value="UniProtKB-KW"/>
</dbReference>
<comment type="caution">
    <text evidence="18">The sequence shown here is derived from an EMBL/GenBank/DDBJ whole genome shotgun (WGS) entry which is preliminary data.</text>
</comment>
<keyword evidence="9" id="KW-0653">Protein transport</keyword>
<dbReference type="SUPFAM" id="SSF53335">
    <property type="entry name" value="S-adenosyl-L-methionine-dependent methyltransferases"/>
    <property type="match status" value="1"/>
</dbReference>
<dbReference type="PANTHER" id="PTHR22624:SF58">
    <property type="entry name" value="CYSTEINE PROTEASE ATG4"/>
    <property type="match status" value="1"/>
</dbReference>
<keyword evidence="10" id="KW-0072">Autophagy</keyword>
<evidence type="ECO:0000256" key="10">
    <source>
        <dbReference type="ARBA" id="ARBA00023006"/>
    </source>
</evidence>
<feature type="region of interest" description="Disordered" evidence="16">
    <location>
        <begin position="1"/>
        <end position="37"/>
    </location>
</feature>
<feature type="compositionally biased region" description="Basic and acidic residues" evidence="16">
    <location>
        <begin position="347"/>
        <end position="357"/>
    </location>
</feature>
<evidence type="ECO:0000256" key="1">
    <source>
        <dbReference type="ARBA" id="ARBA00004496"/>
    </source>
</evidence>
<dbReference type="GO" id="GO:0034727">
    <property type="term" value="P:piecemeal microautophagy of the nucleus"/>
    <property type="evidence" value="ECO:0007669"/>
    <property type="project" value="TreeGrafter"/>
</dbReference>
<evidence type="ECO:0000256" key="15">
    <source>
        <dbReference type="PROSITE-ProRule" id="PRU00848"/>
    </source>
</evidence>
<evidence type="ECO:0000313" key="19">
    <source>
        <dbReference type="Proteomes" id="UP000241769"/>
    </source>
</evidence>
<feature type="active site" description="Proton acceptor" evidence="13">
    <location>
        <position position="940"/>
    </location>
</feature>
<dbReference type="STRING" id="1890364.A0A2P6NMC3"/>
<evidence type="ECO:0000256" key="14">
    <source>
        <dbReference type="PIRSR" id="PIRSR606710-2"/>
    </source>
</evidence>
<dbReference type="GO" id="GO:0000423">
    <property type="term" value="P:mitophagy"/>
    <property type="evidence" value="ECO:0007669"/>
    <property type="project" value="TreeGrafter"/>
</dbReference>
<comment type="catalytic activity">
    <reaction evidence="12">
        <text>[protein]-C-terminal L-amino acid-glycyl-phosphatidylethanolamide + H2O = [protein]-C-terminal L-amino acid-glycine + a 1,2-diacyl-sn-glycero-3-phosphoethanolamine</text>
        <dbReference type="Rhea" id="RHEA:67548"/>
        <dbReference type="Rhea" id="RHEA-COMP:17323"/>
        <dbReference type="Rhea" id="RHEA-COMP:17324"/>
        <dbReference type="ChEBI" id="CHEBI:15377"/>
        <dbReference type="ChEBI" id="CHEBI:64612"/>
        <dbReference type="ChEBI" id="CHEBI:172940"/>
        <dbReference type="ChEBI" id="CHEBI:172941"/>
    </reaction>
    <physiologicalReaction direction="left-to-right" evidence="12">
        <dbReference type="Rhea" id="RHEA:67549"/>
    </physiologicalReaction>
</comment>
<keyword evidence="5" id="KW-0963">Cytoplasm</keyword>
<dbReference type="SUPFAM" id="SSF54001">
    <property type="entry name" value="Cysteine proteinases"/>
    <property type="match status" value="1"/>
</dbReference>
<feature type="compositionally biased region" description="Basic residues" evidence="16">
    <location>
        <begin position="360"/>
        <end position="369"/>
    </location>
</feature>
<evidence type="ECO:0000256" key="2">
    <source>
        <dbReference type="ARBA" id="ARBA00009865"/>
    </source>
</evidence>
<evidence type="ECO:0000256" key="13">
    <source>
        <dbReference type="PIRSR" id="PIRSR606710-1"/>
    </source>
</evidence>
<dbReference type="GO" id="GO:0008168">
    <property type="term" value="F:methyltransferase activity"/>
    <property type="evidence" value="ECO:0007669"/>
    <property type="project" value="InterPro"/>
</dbReference>
<evidence type="ECO:0000259" key="17">
    <source>
        <dbReference type="PROSITE" id="PS51515"/>
    </source>
</evidence>
<dbReference type="InterPro" id="IPR038765">
    <property type="entry name" value="Papain-like_cys_pep_sf"/>
</dbReference>
<dbReference type="Pfam" id="PF06859">
    <property type="entry name" value="Bin3"/>
    <property type="match status" value="1"/>
</dbReference>
<gene>
    <name evidence="18" type="ORF">PROFUN_07242</name>
</gene>
<proteinExistence type="inferred from homology"/>
<feature type="region of interest" description="Disordered" evidence="16">
    <location>
        <begin position="347"/>
        <end position="376"/>
    </location>
</feature>
<name>A0A2P6NMC3_9EUKA</name>
<dbReference type="InterPro" id="IPR010675">
    <property type="entry name" value="Bin3_C"/>
</dbReference>
<dbReference type="GO" id="GO:0000045">
    <property type="term" value="P:autophagosome assembly"/>
    <property type="evidence" value="ECO:0007669"/>
    <property type="project" value="TreeGrafter"/>
</dbReference>
<dbReference type="SUPFAM" id="SSF75005">
    <property type="entry name" value="Arabinanase/levansucrase/invertase"/>
    <property type="match status" value="1"/>
</dbReference>
<dbReference type="GO" id="GO:0005737">
    <property type="term" value="C:cytoplasm"/>
    <property type="evidence" value="ECO:0007669"/>
    <property type="project" value="UniProtKB-SubCell"/>
</dbReference>
<dbReference type="InterPro" id="IPR024160">
    <property type="entry name" value="BIN3_SAM-bd_dom"/>
</dbReference>
<evidence type="ECO:0000256" key="16">
    <source>
        <dbReference type="SAM" id="MobiDB-lite"/>
    </source>
</evidence>
<reference evidence="18 19" key="1">
    <citation type="journal article" date="2018" name="Genome Biol. Evol.">
        <title>Multiple Roots of Fruiting Body Formation in Amoebozoa.</title>
        <authorList>
            <person name="Hillmann F."/>
            <person name="Forbes G."/>
            <person name="Novohradska S."/>
            <person name="Ferling I."/>
            <person name="Riege K."/>
            <person name="Groth M."/>
            <person name="Westermann M."/>
            <person name="Marz M."/>
            <person name="Spaller T."/>
            <person name="Winckler T."/>
            <person name="Schaap P."/>
            <person name="Glockner G."/>
        </authorList>
    </citation>
    <scope>NUCLEOTIDE SEQUENCE [LARGE SCALE GENOMIC DNA]</scope>
    <source>
        <strain evidence="18 19">Jena</strain>
    </source>
</reference>
<evidence type="ECO:0000256" key="4">
    <source>
        <dbReference type="ARBA" id="ARBA00022448"/>
    </source>
</evidence>
<keyword evidence="8" id="KW-0788">Thiol protease</keyword>
<dbReference type="CDD" id="cd18820">
    <property type="entry name" value="GH43_LbAraf43-like"/>
    <property type="match status" value="1"/>
</dbReference>
<dbReference type="OrthoDB" id="2960936at2759"/>
<keyword evidence="11" id="KW-0326">Glycosidase</keyword>
<dbReference type="Gene3D" id="3.40.50.150">
    <property type="entry name" value="Vaccinia Virus protein VP39"/>
    <property type="match status" value="1"/>
</dbReference>
<evidence type="ECO:0000256" key="6">
    <source>
        <dbReference type="ARBA" id="ARBA00022670"/>
    </source>
</evidence>
<dbReference type="Proteomes" id="UP000241769">
    <property type="component" value="Unassembled WGS sequence"/>
</dbReference>
<feature type="domain" description="Bin3-type SAM" evidence="17">
    <location>
        <begin position="59"/>
        <end position="272"/>
    </location>
</feature>
<keyword evidence="15" id="KW-0949">S-adenosyl-L-methionine</keyword>
<comment type="subcellular location">
    <subcellularLocation>
        <location evidence="1">Cytoplasm</location>
    </subcellularLocation>
</comment>
<evidence type="ECO:0000256" key="11">
    <source>
        <dbReference type="ARBA" id="ARBA00023295"/>
    </source>
</evidence>
<sequence length="1246" mass="144025">MEGVESTTPSNAEIRQKKSRDSPKKRKQTTEKKKFKDRVPQYGNYPAYYSYRNERLEDDPRVKFMKQEWFSFRDVLDIGCNRGDITTFMAEFFGPKHITGIDIDKNLIDEANKLKNRLRTPKPYPEDFPISFKILPRFPNNLSFTCGNILETRLDKIYGLISCLSTTKWIHLNFGDRGIIGLFRSVWEHLYVDGYFLLEPQEWSTYKKKKRVYPPSVQHFKSNYDTIKLKPNHFQEYLEKNGFQLVTHELLVEGQQAAGFQRPMFLFKKIETTETPSFGPWIDHVIPEAPKAKKKSPKKRREERQSIEADVKTMKEEKRPVNVKSHSIVGMFTGHIVKNDRNNRYRSRDCRKEEPQAKRISSKTGRRYKMASTESAPNSPAIDILRAMDEFYHIPREDPPSANNLSPQHQRSISNMYTNSKYKIMASLYNIVHAKPQEAASFSRLPIFLMGKCYLPNGEVETHNASSHLSQEERQEQNITNTNTSVLNIFKRRAQNANPPPQNIPPATPQQLRPFYEDFSSVMCFCYRKDFAPLEPVGLSTDLGWGCMLRTGQMMLATVLRRLILGREWKLDYNDPPKAHSHYRQILRWFHDDPGHNCPYSIHNMLRLSREIDKRRGQRNSPGDRVGEWFTPTRVSQILKHTVNQHAPESLRMYVSSDSVIYKDQVYALTRGDRDRLKDMDMMKRQSMIDIGIRPYNDPAAHLIEWHPIFILVPLRLGIEKMNAMYMRSVQFLLSVEQSVGIVGGRPKQSLYFVGFQGDELIYLDPHVVRPSVKPEDEFVLQNYHCTIPQKMSIEQMDPSLCVGFFCRNEEEFEQLCGTISAYNSGNDHIIISVEDSAPHYISEEPDPDFADVVILATLNALFGFRAEVYNDRNTQLDFLMLGSKRAKRWGVRDVRLSELISAYKAESTNTMKVTLCLLSFLSVAAAFHNPVNPMEYFADPWIFKVDRWYYLAASTGTNNITILRSRDFSNYNNLTTENQKVVWQAPPDIKGALWAPEVHMIDGSLYMYLAATNGTEDNAARRMYVLKAETNDPFGNWNLAGRVYTPDDNWAIDGTVWQHDNGKKYFIWSGWTDAQHPLDQYLYIAEMESPTQLIGERVLLHSPSQPWMKSNGQGVNEGPEILKHGDFYYLIYSAAGSWGPDYCLAMMVLMGDDPLNPSHWWSKDDAPVFQSGNGVYAPGHASFTKDDSGQHYIFYHAVTKPTDSWGQRTVRTEPFHFGQKGWPIFPHPAKNFTQEVRNPKIFRGL</sequence>
<keyword evidence="7 18" id="KW-0378">Hydrolase</keyword>
<protein>
    <submittedName>
        <fullName evidence="18">Glycoside hydrolase family 43 protein</fullName>
    </submittedName>
</protein>
<feature type="site" description="Important for catalytic activity, responsible for pKa modulation of the active site Glu and correct orientation of both the proton donor and substrate" evidence="14">
    <location>
        <position position="1054"/>
    </location>
</feature>
<dbReference type="Pfam" id="PF03416">
    <property type="entry name" value="Peptidase_C54"/>
    <property type="match status" value="1"/>
</dbReference>
<evidence type="ECO:0000256" key="12">
    <source>
        <dbReference type="ARBA" id="ARBA00029362"/>
    </source>
</evidence>
<feature type="compositionally biased region" description="Polar residues" evidence="16">
    <location>
        <begin position="1"/>
        <end position="13"/>
    </location>
</feature>
<dbReference type="InterPro" id="IPR006710">
    <property type="entry name" value="Glyco_hydro_43"/>
</dbReference>
<dbReference type="InterPro" id="IPR046792">
    <property type="entry name" value="Peptidase_C54_cat"/>
</dbReference>